<keyword evidence="2" id="KW-1185">Reference proteome</keyword>
<proteinExistence type="predicted"/>
<protein>
    <submittedName>
        <fullName evidence="1">Uncharacterized protein</fullName>
    </submittedName>
</protein>
<organism evidence="1 2">
    <name type="scientific">Catharanthus roseus</name>
    <name type="common">Madagascar periwinkle</name>
    <name type="synonym">Vinca rosea</name>
    <dbReference type="NCBI Taxonomy" id="4058"/>
    <lineage>
        <taxon>Eukaryota</taxon>
        <taxon>Viridiplantae</taxon>
        <taxon>Streptophyta</taxon>
        <taxon>Embryophyta</taxon>
        <taxon>Tracheophyta</taxon>
        <taxon>Spermatophyta</taxon>
        <taxon>Magnoliopsida</taxon>
        <taxon>eudicotyledons</taxon>
        <taxon>Gunneridae</taxon>
        <taxon>Pentapetalae</taxon>
        <taxon>asterids</taxon>
        <taxon>lamiids</taxon>
        <taxon>Gentianales</taxon>
        <taxon>Apocynaceae</taxon>
        <taxon>Rauvolfioideae</taxon>
        <taxon>Vinceae</taxon>
        <taxon>Catharanthinae</taxon>
        <taxon>Catharanthus</taxon>
    </lineage>
</organism>
<gene>
    <name evidence="1" type="ORF">M9H77_27352</name>
</gene>
<accession>A0ACC0AEE2</accession>
<sequence length="254" mass="27455">MVRPRTRKSDDGLGPVTRPIPLNKVSGPGLQLGAQFFKQLVASVPVDSSYIGADYGATDCGNPSSDARLGRDFSTSGDGDRTRSEEPVMVGFLRIHGGEDDEDDGGDDDDDDDGDSHGDDDEPLPVAHASSSSCRPASERGKVAIKRPKKSRPPTNPTQKKKVKNDGWEQTGPANGGPQDLVLIPSYIGHTIGSVWRGPKRCILKLHSRFVSLTAWIPIDPTVVELARETGLSHLRSCMFQHLNSSLLSTFVER</sequence>
<dbReference type="Proteomes" id="UP001060085">
    <property type="component" value="Linkage Group LG06"/>
</dbReference>
<comment type="caution">
    <text evidence="1">The sequence shown here is derived from an EMBL/GenBank/DDBJ whole genome shotgun (WGS) entry which is preliminary data.</text>
</comment>
<dbReference type="EMBL" id="CM044706">
    <property type="protein sequence ID" value="KAI5658559.1"/>
    <property type="molecule type" value="Genomic_DNA"/>
</dbReference>
<name>A0ACC0AEE2_CATRO</name>
<evidence type="ECO:0000313" key="1">
    <source>
        <dbReference type="EMBL" id="KAI5658559.1"/>
    </source>
</evidence>
<evidence type="ECO:0000313" key="2">
    <source>
        <dbReference type="Proteomes" id="UP001060085"/>
    </source>
</evidence>
<reference evidence="2" key="1">
    <citation type="journal article" date="2023" name="Nat. Plants">
        <title>Single-cell RNA sequencing provides a high-resolution roadmap for understanding the multicellular compartmentation of specialized metabolism.</title>
        <authorList>
            <person name="Sun S."/>
            <person name="Shen X."/>
            <person name="Li Y."/>
            <person name="Li Y."/>
            <person name="Wang S."/>
            <person name="Li R."/>
            <person name="Zhang H."/>
            <person name="Shen G."/>
            <person name="Guo B."/>
            <person name="Wei J."/>
            <person name="Xu J."/>
            <person name="St-Pierre B."/>
            <person name="Chen S."/>
            <person name="Sun C."/>
        </authorList>
    </citation>
    <scope>NUCLEOTIDE SEQUENCE [LARGE SCALE GENOMIC DNA]</scope>
</reference>